<evidence type="ECO:0000313" key="2">
    <source>
        <dbReference type="Proteomes" id="UP001590951"/>
    </source>
</evidence>
<accession>A0ABR4BD23</accession>
<dbReference type="Proteomes" id="UP001590951">
    <property type="component" value="Unassembled WGS sequence"/>
</dbReference>
<organism evidence="1 2">
    <name type="scientific">Lepraria finkii</name>
    <dbReference type="NCBI Taxonomy" id="1340010"/>
    <lineage>
        <taxon>Eukaryota</taxon>
        <taxon>Fungi</taxon>
        <taxon>Dikarya</taxon>
        <taxon>Ascomycota</taxon>
        <taxon>Pezizomycotina</taxon>
        <taxon>Lecanoromycetes</taxon>
        <taxon>OSLEUM clade</taxon>
        <taxon>Lecanoromycetidae</taxon>
        <taxon>Lecanorales</taxon>
        <taxon>Lecanorineae</taxon>
        <taxon>Stereocaulaceae</taxon>
        <taxon>Lepraria</taxon>
    </lineage>
</organism>
<comment type="caution">
    <text evidence="1">The sequence shown here is derived from an EMBL/GenBank/DDBJ whole genome shotgun (WGS) entry which is preliminary data.</text>
</comment>
<dbReference type="EMBL" id="JBHFEH010000010">
    <property type="protein sequence ID" value="KAL2055751.1"/>
    <property type="molecule type" value="Genomic_DNA"/>
</dbReference>
<gene>
    <name evidence="1" type="ORF">ABVK25_003995</name>
</gene>
<reference evidence="1 2" key="1">
    <citation type="submission" date="2024-09" db="EMBL/GenBank/DDBJ databases">
        <title>Rethinking Asexuality: The Enigmatic Case of Functional Sexual Genes in Lepraria (Stereocaulaceae).</title>
        <authorList>
            <person name="Doellman M."/>
            <person name="Sun Y."/>
            <person name="Barcenas-Pena A."/>
            <person name="Lumbsch H.T."/>
            <person name="Grewe F."/>
        </authorList>
    </citation>
    <scope>NUCLEOTIDE SEQUENCE [LARGE SCALE GENOMIC DNA]</scope>
    <source>
        <strain evidence="1 2">Grewe 0041</strain>
    </source>
</reference>
<name>A0ABR4BD23_9LECA</name>
<sequence>MSYVTKAMPLPDALKPRLTSIALKIEADSSSDDAPEVIDFLRHLMFNNGLSLKEIFLIDNVRRLLWAENFVSGRSAFFEDFKVSKALKTFPCSGLPHYRSANRLQDWVAMGTY</sequence>
<keyword evidence="2" id="KW-1185">Reference proteome</keyword>
<proteinExistence type="predicted"/>
<protein>
    <submittedName>
        <fullName evidence="1">Uncharacterized protein</fullName>
    </submittedName>
</protein>
<evidence type="ECO:0000313" key="1">
    <source>
        <dbReference type="EMBL" id="KAL2055751.1"/>
    </source>
</evidence>